<evidence type="ECO:0000256" key="2">
    <source>
        <dbReference type="ARBA" id="ARBA00007776"/>
    </source>
</evidence>
<comment type="caution">
    <text evidence="9">The sequence shown here is derived from an EMBL/GenBank/DDBJ whole genome shotgun (WGS) entry which is preliminary data.</text>
</comment>
<evidence type="ECO:0000256" key="8">
    <source>
        <dbReference type="SAM" id="Phobius"/>
    </source>
</evidence>
<gene>
    <name evidence="9" type="primary">mreD</name>
    <name evidence="9" type="ORF">AP20H10_06390</name>
</gene>
<evidence type="ECO:0000256" key="7">
    <source>
        <dbReference type="ARBA" id="ARBA00023136"/>
    </source>
</evidence>
<keyword evidence="6 8" id="KW-1133">Transmembrane helix</keyword>
<sequence>MKKHYPIRYVFIIGLFIAFFLDGSISLIFSHLLFGNFVFIPNLTFIWLFLGMYFINRTNEHIEMWAAIIGLVFDLYYTGIIGVNVIIFPLAIYVGKKLYQYLPTNVLMGIVSFGINIVLINMLSFWLNRLMHVTNYSGSYFIVHAMIPTLIFNLIIFMILFIPVGVLFDRIE</sequence>
<evidence type="ECO:0000256" key="4">
    <source>
        <dbReference type="ARBA" id="ARBA00022692"/>
    </source>
</evidence>
<dbReference type="EMBL" id="BAABVV010000032">
    <property type="protein sequence ID" value="GAA6114276.1"/>
    <property type="molecule type" value="Genomic_DNA"/>
</dbReference>
<evidence type="ECO:0000256" key="1">
    <source>
        <dbReference type="ARBA" id="ARBA00004651"/>
    </source>
</evidence>
<keyword evidence="5" id="KW-0133">Cell shape</keyword>
<feature type="transmembrane region" description="Helical" evidence="8">
    <location>
        <begin position="34"/>
        <end position="55"/>
    </location>
</feature>
<evidence type="ECO:0000256" key="5">
    <source>
        <dbReference type="ARBA" id="ARBA00022960"/>
    </source>
</evidence>
<proteinExistence type="inferred from homology"/>
<organism evidence="9 10">
    <name type="scientific">Apilactobacillus apinorum</name>
    <dbReference type="NCBI Taxonomy" id="1218495"/>
    <lineage>
        <taxon>Bacteria</taxon>
        <taxon>Bacillati</taxon>
        <taxon>Bacillota</taxon>
        <taxon>Bacilli</taxon>
        <taxon>Lactobacillales</taxon>
        <taxon>Lactobacillaceae</taxon>
        <taxon>Apilactobacillus</taxon>
    </lineage>
</organism>
<keyword evidence="4 8" id="KW-0812">Transmembrane</keyword>
<name>A0ABP9ZHJ5_9LACO</name>
<dbReference type="RefSeq" id="WP_353317750.1">
    <property type="nucleotide sequence ID" value="NZ_BAABVV010000032.1"/>
</dbReference>
<dbReference type="Pfam" id="PF04093">
    <property type="entry name" value="MreD"/>
    <property type="match status" value="1"/>
</dbReference>
<protein>
    <submittedName>
        <fullName evidence="9">Rod shape-determining protein MreD</fullName>
    </submittedName>
</protein>
<evidence type="ECO:0000313" key="9">
    <source>
        <dbReference type="EMBL" id="GAA6114276.1"/>
    </source>
</evidence>
<dbReference type="InterPro" id="IPR007227">
    <property type="entry name" value="Cell_shape_determining_MreD"/>
</dbReference>
<comment type="subcellular location">
    <subcellularLocation>
        <location evidence="1">Cell membrane</location>
        <topology evidence="1">Multi-pass membrane protein</topology>
    </subcellularLocation>
</comment>
<comment type="similarity">
    <text evidence="2">Belongs to the MreD family.</text>
</comment>
<feature type="transmembrane region" description="Helical" evidence="8">
    <location>
        <begin position="106"/>
        <end position="128"/>
    </location>
</feature>
<evidence type="ECO:0000256" key="6">
    <source>
        <dbReference type="ARBA" id="ARBA00022989"/>
    </source>
</evidence>
<evidence type="ECO:0000256" key="3">
    <source>
        <dbReference type="ARBA" id="ARBA00022475"/>
    </source>
</evidence>
<dbReference type="NCBIfam" id="TIGR03426">
    <property type="entry name" value="shape_MreD"/>
    <property type="match status" value="1"/>
</dbReference>
<evidence type="ECO:0000313" key="10">
    <source>
        <dbReference type="Proteomes" id="UP001438112"/>
    </source>
</evidence>
<reference evidence="9 10" key="1">
    <citation type="submission" date="2024-03" db="EMBL/GenBank/DDBJ databases">
        <title>Inconsistent identification of Apilactobacillus kunkeei-related strains obtained by well-developed overall genome related indices.</title>
        <authorList>
            <person name="Maeno S."/>
            <person name="Endo A."/>
        </authorList>
    </citation>
    <scope>NUCLEOTIDE SEQUENCE [LARGE SCALE GENOMIC DNA]</scope>
    <source>
        <strain evidence="9 10">20H-10</strain>
    </source>
</reference>
<feature type="transmembrane region" description="Helical" evidence="8">
    <location>
        <begin position="140"/>
        <end position="168"/>
    </location>
</feature>
<accession>A0ABP9ZHJ5</accession>
<keyword evidence="3" id="KW-1003">Cell membrane</keyword>
<feature type="transmembrane region" description="Helical" evidence="8">
    <location>
        <begin position="67"/>
        <end position="94"/>
    </location>
</feature>
<keyword evidence="10" id="KW-1185">Reference proteome</keyword>
<dbReference type="Proteomes" id="UP001438112">
    <property type="component" value="Unassembled WGS sequence"/>
</dbReference>
<feature type="transmembrane region" description="Helical" evidence="8">
    <location>
        <begin position="7"/>
        <end position="28"/>
    </location>
</feature>
<keyword evidence="7 8" id="KW-0472">Membrane</keyword>